<dbReference type="AlphaFoldDB" id="A0A915JZL6"/>
<keyword evidence="2" id="KW-1185">Reference proteome</keyword>
<sequence>MSRDSGKMSTDDSDKMLDQLIQNCHHLKQQLAEKSRLVESKKIDDNRRRILRILQQRCLEKFRKEVDTLRKQDSALESCSSFLNSHICEIESNLIDTDEQILSSKFMPASRDRDSRIDILLADKYRYVAQLHKECQKVERQIVELEANFQKSKQVYVEKICSAALIVSDDFKSDIGDWIDAKFEYEKNRLKMKFIDQMKDDLKTDKDIVNQNYAKLRYKMYDVDRITNAMRSKHAQIVTDLTAAKNGVVSIKNQIDNVRGKIKVCQEMNDQTKLRLLSVKNFDKISTKQTFFVKI</sequence>
<accession>A0A915JZL6</accession>
<evidence type="ECO:0000313" key="2">
    <source>
        <dbReference type="Proteomes" id="UP000887565"/>
    </source>
</evidence>
<feature type="coiled-coil region" evidence="1">
    <location>
        <begin position="128"/>
        <end position="155"/>
    </location>
</feature>
<evidence type="ECO:0000313" key="3">
    <source>
        <dbReference type="WBParaSite" id="nRc.2.0.1.t31499-RA"/>
    </source>
</evidence>
<dbReference type="Proteomes" id="UP000887565">
    <property type="component" value="Unplaced"/>
</dbReference>
<keyword evidence="1" id="KW-0175">Coiled coil</keyword>
<organism evidence="2 3">
    <name type="scientific">Romanomermis culicivorax</name>
    <name type="common">Nematode worm</name>
    <dbReference type="NCBI Taxonomy" id="13658"/>
    <lineage>
        <taxon>Eukaryota</taxon>
        <taxon>Metazoa</taxon>
        <taxon>Ecdysozoa</taxon>
        <taxon>Nematoda</taxon>
        <taxon>Enoplea</taxon>
        <taxon>Dorylaimia</taxon>
        <taxon>Mermithida</taxon>
        <taxon>Mermithoidea</taxon>
        <taxon>Mermithidae</taxon>
        <taxon>Romanomermis</taxon>
    </lineage>
</organism>
<reference evidence="3" key="1">
    <citation type="submission" date="2022-11" db="UniProtKB">
        <authorList>
            <consortium name="WormBaseParasite"/>
        </authorList>
    </citation>
    <scope>IDENTIFICATION</scope>
</reference>
<evidence type="ECO:0000256" key="1">
    <source>
        <dbReference type="SAM" id="Coils"/>
    </source>
</evidence>
<dbReference type="WBParaSite" id="nRc.2.0.1.t31499-RA">
    <property type="protein sequence ID" value="nRc.2.0.1.t31499-RA"/>
    <property type="gene ID" value="nRc.2.0.1.g31499"/>
</dbReference>
<proteinExistence type="predicted"/>
<name>A0A915JZL6_ROMCU</name>
<protein>
    <submittedName>
        <fullName evidence="3">Uncharacterized protein</fullName>
    </submittedName>
</protein>